<dbReference type="Proteomes" id="UP001163835">
    <property type="component" value="Unassembled WGS sequence"/>
</dbReference>
<name>A0ACC1U461_9AGAR</name>
<comment type="caution">
    <text evidence="1">The sequence shown here is derived from an EMBL/GenBank/DDBJ whole genome shotgun (WGS) entry which is preliminary data.</text>
</comment>
<accession>A0ACC1U461</accession>
<evidence type="ECO:0000313" key="2">
    <source>
        <dbReference type="Proteomes" id="UP001163835"/>
    </source>
</evidence>
<organism evidence="1 2">
    <name type="scientific">Lentinula aff. lateritia</name>
    <dbReference type="NCBI Taxonomy" id="2804960"/>
    <lineage>
        <taxon>Eukaryota</taxon>
        <taxon>Fungi</taxon>
        <taxon>Dikarya</taxon>
        <taxon>Basidiomycota</taxon>
        <taxon>Agaricomycotina</taxon>
        <taxon>Agaricomycetes</taxon>
        <taxon>Agaricomycetidae</taxon>
        <taxon>Agaricales</taxon>
        <taxon>Marasmiineae</taxon>
        <taxon>Omphalotaceae</taxon>
        <taxon>Lentinula</taxon>
    </lineage>
</organism>
<keyword evidence="2" id="KW-1185">Reference proteome</keyword>
<evidence type="ECO:0000313" key="1">
    <source>
        <dbReference type="EMBL" id="KAJ3811790.1"/>
    </source>
</evidence>
<protein>
    <submittedName>
        <fullName evidence="1">Uncharacterized protein</fullName>
    </submittedName>
</protein>
<gene>
    <name evidence="1" type="ORF">F5876DRAFT_38830</name>
</gene>
<proteinExistence type="predicted"/>
<dbReference type="EMBL" id="MU795045">
    <property type="protein sequence ID" value="KAJ3811790.1"/>
    <property type="molecule type" value="Genomic_DNA"/>
</dbReference>
<reference evidence="1" key="1">
    <citation type="submission" date="2022-09" db="EMBL/GenBank/DDBJ databases">
        <title>A Global Phylogenomic Analysis of the Shiitake Genus Lentinula.</title>
        <authorList>
            <consortium name="DOE Joint Genome Institute"/>
            <person name="Sierra-Patev S."/>
            <person name="Min B."/>
            <person name="Naranjo-Ortiz M."/>
            <person name="Looney B."/>
            <person name="Konkel Z."/>
            <person name="Slot J.C."/>
            <person name="Sakamoto Y."/>
            <person name="Steenwyk J.L."/>
            <person name="Rokas A."/>
            <person name="Carro J."/>
            <person name="Camarero S."/>
            <person name="Ferreira P."/>
            <person name="Molpeceres G."/>
            <person name="Ruiz-Duenas F.J."/>
            <person name="Serrano A."/>
            <person name="Henrissat B."/>
            <person name="Drula E."/>
            <person name="Hughes K.W."/>
            <person name="Mata J.L."/>
            <person name="Ishikawa N.K."/>
            <person name="Vargas-Isla R."/>
            <person name="Ushijima S."/>
            <person name="Smith C.A."/>
            <person name="Ahrendt S."/>
            <person name="Andreopoulos W."/>
            <person name="He G."/>
            <person name="Labutti K."/>
            <person name="Lipzen A."/>
            <person name="Ng V."/>
            <person name="Riley R."/>
            <person name="Sandor L."/>
            <person name="Barry K."/>
            <person name="Martinez A.T."/>
            <person name="Xiao Y."/>
            <person name="Gibbons J.G."/>
            <person name="Terashima K."/>
            <person name="Grigoriev I.V."/>
            <person name="Hibbett D.S."/>
        </authorList>
    </citation>
    <scope>NUCLEOTIDE SEQUENCE</scope>
    <source>
        <strain evidence="1">TMI1499</strain>
    </source>
</reference>
<sequence length="217" mass="24841">MVACCGLTAAYDPQIKQYLERIGYSGGGGRSITEISKELYCQPFSALEESQRRQVIITQELTHTWVNKHHLTPPTIYSHVCTKEIKDTSPQPLLPCIECHAIYKSCIFKNAICHPKPLDENFIHTNHQYRPAFLGKIYARSIGVRELLEEKSKNTPFVQYSLGLLQGKYDDEVFEGLTRAILTKYDKEEWGVGMQNFRYSPAYEDFMNIIRITSPAA</sequence>